<dbReference type="EMBL" id="CP051206">
    <property type="protein sequence ID" value="QJB43231.1"/>
    <property type="molecule type" value="Genomic_DNA"/>
</dbReference>
<dbReference type="AlphaFoldDB" id="A0A6H2BVV6"/>
<dbReference type="Pfam" id="PF00069">
    <property type="entry name" value="Pkinase"/>
    <property type="match status" value="1"/>
</dbReference>
<dbReference type="InterPro" id="IPR008271">
    <property type="entry name" value="Ser/Thr_kinase_AS"/>
</dbReference>
<dbReference type="InterPro" id="IPR045269">
    <property type="entry name" value="Atg1-like"/>
</dbReference>
<dbReference type="GO" id="GO:0004674">
    <property type="term" value="F:protein serine/threonine kinase activity"/>
    <property type="evidence" value="ECO:0007669"/>
    <property type="project" value="InterPro"/>
</dbReference>
<keyword evidence="2" id="KW-0808">Transferase</keyword>
<reference evidence="2 3" key="2">
    <citation type="submission" date="2020-04" db="EMBL/GenBank/DDBJ databases">
        <authorList>
            <person name="Fomenkov A."/>
            <person name="Anton B.P."/>
            <person name="Roberts R.J."/>
        </authorList>
    </citation>
    <scope>NUCLEOTIDE SEQUENCE [LARGE SCALE GENOMIC DNA]</scope>
    <source>
        <strain evidence="2 3">CCAP 1403/13f</strain>
    </source>
</reference>
<reference evidence="2 3" key="1">
    <citation type="submission" date="2020-04" db="EMBL/GenBank/DDBJ databases">
        <title>Genome-Wide Identification of 5-Methylcytosine Sites in Bacterial Genomes By High-Throughput Sequencing of MspJI Restriction Fragments.</title>
        <authorList>
            <person name="Wu V."/>
        </authorList>
    </citation>
    <scope>NUCLEOTIDE SEQUENCE [LARGE SCALE GENOMIC DNA]</scope>
    <source>
        <strain evidence="2 3">CCAP 1403/13f</strain>
    </source>
</reference>
<dbReference type="Gene3D" id="1.10.510.10">
    <property type="entry name" value="Transferase(Phosphotransferase) domain 1"/>
    <property type="match status" value="1"/>
</dbReference>
<organism evidence="2 3">
    <name type="scientific">Dolichospermum flos-aquae CCAP 1403/13F</name>
    <dbReference type="NCBI Taxonomy" id="315271"/>
    <lineage>
        <taxon>Bacteria</taxon>
        <taxon>Bacillati</taxon>
        <taxon>Cyanobacteriota</taxon>
        <taxon>Cyanophyceae</taxon>
        <taxon>Nostocales</taxon>
        <taxon>Aphanizomenonaceae</taxon>
        <taxon>Dolichospermum</taxon>
    </lineage>
</organism>
<evidence type="ECO:0000259" key="1">
    <source>
        <dbReference type="PROSITE" id="PS50011"/>
    </source>
</evidence>
<dbReference type="KEGG" id="dfs:HGD76_02290"/>
<dbReference type="SUPFAM" id="SSF56112">
    <property type="entry name" value="Protein kinase-like (PK-like)"/>
    <property type="match status" value="1"/>
</dbReference>
<gene>
    <name evidence="2" type="ORF">HGD76_02290</name>
</gene>
<dbReference type="PROSITE" id="PS50011">
    <property type="entry name" value="PROTEIN_KINASE_DOM"/>
    <property type="match status" value="1"/>
</dbReference>
<dbReference type="PROSITE" id="PS00108">
    <property type="entry name" value="PROTEIN_KINASE_ST"/>
    <property type="match status" value="1"/>
</dbReference>
<protein>
    <submittedName>
        <fullName evidence="2">Protein kinase</fullName>
    </submittedName>
</protein>
<dbReference type="PANTHER" id="PTHR24348">
    <property type="entry name" value="SERINE/THREONINE-PROTEIN KINASE UNC-51-RELATED"/>
    <property type="match status" value="1"/>
</dbReference>
<sequence>MSYKTGDLIADKYLVTREFDSANGGQCQWGFAVNINDRNEYFVKKFLSPVYPGEKAPGGEKSKQKRRDQCDKFARKQLLIQEALSACGSGGSVVVTVDFFKYGNENGEHFFKVCQKVDTSSLSKVIHTLEPEKRLFVMLTAVGALNILHYNGIVHLDLKPDNILIQEWEGKQIAKIIDFDSSIIEGESIAVEFLVGDPVYYSPEFAKHISTNGETPAPNKKSDIFSLGLILCEYWTGSRPFLSGSYTYAHEAVLDGKKLELPLPQSKSKLRGTMIQTPLDIEVRHLIGKMLILSPEKRPQITEVQQQIKYLYNNGTLPKNKDAKNKLIMNF</sequence>
<feature type="domain" description="Protein kinase" evidence="1">
    <location>
        <begin position="1"/>
        <end position="311"/>
    </location>
</feature>
<dbReference type="InterPro" id="IPR000719">
    <property type="entry name" value="Prot_kinase_dom"/>
</dbReference>
<accession>A0A6H2BVV6</accession>
<dbReference type="PANTHER" id="PTHR24348:SF68">
    <property type="entry name" value="SERINE_THREONINE-PROTEIN KINASE ATG1C"/>
    <property type="match status" value="1"/>
</dbReference>
<dbReference type="RefSeq" id="WP_168694841.1">
    <property type="nucleotide sequence ID" value="NZ_CP051206.1"/>
</dbReference>
<evidence type="ECO:0000313" key="3">
    <source>
        <dbReference type="Proteomes" id="UP000502433"/>
    </source>
</evidence>
<dbReference type="SMART" id="SM00220">
    <property type="entry name" value="S_TKc"/>
    <property type="match status" value="1"/>
</dbReference>
<dbReference type="Proteomes" id="UP000502433">
    <property type="component" value="Chromosome"/>
</dbReference>
<name>A0A6H2BVV6_DOLFA</name>
<dbReference type="GO" id="GO:0005737">
    <property type="term" value="C:cytoplasm"/>
    <property type="evidence" value="ECO:0007669"/>
    <property type="project" value="TreeGrafter"/>
</dbReference>
<dbReference type="InterPro" id="IPR011009">
    <property type="entry name" value="Kinase-like_dom_sf"/>
</dbReference>
<proteinExistence type="predicted"/>
<keyword evidence="2" id="KW-0418">Kinase</keyword>
<dbReference type="GO" id="GO:0005524">
    <property type="term" value="F:ATP binding"/>
    <property type="evidence" value="ECO:0007669"/>
    <property type="project" value="InterPro"/>
</dbReference>
<evidence type="ECO:0000313" key="2">
    <source>
        <dbReference type="EMBL" id="QJB43231.1"/>
    </source>
</evidence>